<gene>
    <name evidence="6" type="ORF">SPARVUS_LOCUS16133196</name>
</gene>
<dbReference type="InterPro" id="IPR044059">
    <property type="entry name" value="Csn1/TTC4_wheel"/>
</dbReference>
<feature type="compositionally biased region" description="Low complexity" evidence="4">
    <location>
        <begin position="174"/>
        <end position="184"/>
    </location>
</feature>
<evidence type="ECO:0000256" key="1">
    <source>
        <dbReference type="ARBA" id="ARBA00022737"/>
    </source>
</evidence>
<keyword evidence="1" id="KW-0677">Repeat</keyword>
<evidence type="ECO:0000256" key="2">
    <source>
        <dbReference type="ARBA" id="ARBA00022803"/>
    </source>
</evidence>
<comment type="caution">
    <text evidence="6">The sequence shown here is derived from an EMBL/GenBank/DDBJ whole genome shotgun (WGS) entry which is preliminary data.</text>
</comment>
<dbReference type="InterPro" id="IPR011990">
    <property type="entry name" value="TPR-like_helical_dom_sf"/>
</dbReference>
<dbReference type="PANTHER" id="PTHR46035">
    <property type="entry name" value="TETRATRICOPEPTIDE REPEAT PROTEIN 4"/>
    <property type="match status" value="1"/>
</dbReference>
<dbReference type="CDD" id="cd21380">
    <property type="entry name" value="CTWD_Cns1"/>
    <property type="match status" value="1"/>
</dbReference>
<dbReference type="Gene3D" id="1.25.40.10">
    <property type="entry name" value="Tetratricopeptide repeat domain"/>
    <property type="match status" value="1"/>
</dbReference>
<dbReference type="InterPro" id="IPR019734">
    <property type="entry name" value="TPR_rpt"/>
</dbReference>
<proteinExistence type="inferred from homology"/>
<feature type="compositionally biased region" description="Basic and acidic residues" evidence="4">
    <location>
        <begin position="119"/>
        <end position="146"/>
    </location>
</feature>
<reference evidence="6" key="1">
    <citation type="submission" date="2023-05" db="EMBL/GenBank/DDBJ databases">
        <authorList>
            <person name="Stuckert A."/>
        </authorList>
    </citation>
    <scope>NUCLEOTIDE SEQUENCE</scope>
</reference>
<dbReference type="SUPFAM" id="SSF48452">
    <property type="entry name" value="TPR-like"/>
    <property type="match status" value="1"/>
</dbReference>
<dbReference type="Proteomes" id="UP001162483">
    <property type="component" value="Unassembled WGS sequence"/>
</dbReference>
<accession>A0ABN9HHS3</accession>
<dbReference type="Pfam" id="PF18972">
    <property type="entry name" value="Wheel"/>
    <property type="match status" value="1"/>
</dbReference>
<dbReference type="SMART" id="SM00028">
    <property type="entry name" value="TPR"/>
    <property type="match status" value="3"/>
</dbReference>
<comment type="similarity">
    <text evidence="3">Belongs to the TTC4 family.</text>
</comment>
<protein>
    <recommendedName>
        <fullName evidence="5">Cns1/TTC4 wheel domain-containing protein</fullName>
    </recommendedName>
</protein>
<evidence type="ECO:0000313" key="6">
    <source>
        <dbReference type="EMBL" id="CAI9621344.1"/>
    </source>
</evidence>
<sequence>MKSEELAKSCKDEGNDFFKEKNYKKAIEAYTEGIKKNCKDQELNAVLYTNRAAAQFHLGNYRSSLNDAVAARKQKPEHLKAIIRGVLCYMEIKNYLEALKWCDEGLRINPTEKKLLETRTKADKLQRTVDRDARKMKQTEKKKQTEKNTLLSAIKSRGIRLQEQRSDDDDETSSDSITSSENTTGAQVFMNESGRLSWPVLFLYPEHCQTDFISAFHEDSRFRDHLTAMFSEDLPQWDTERKYLAPNLEVYFEDEDSECFYQVDPDSTLLETMQHSRFRVKAGTPSFLIFVKQSHFCRKYFSDKKLQRIC</sequence>
<feature type="region of interest" description="Disordered" evidence="4">
    <location>
        <begin position="161"/>
        <end position="188"/>
    </location>
</feature>
<keyword evidence="7" id="KW-1185">Reference proteome</keyword>
<evidence type="ECO:0000256" key="3">
    <source>
        <dbReference type="ARBA" id="ARBA00023602"/>
    </source>
</evidence>
<dbReference type="PANTHER" id="PTHR46035:SF1">
    <property type="entry name" value="TETRATRICOPEPTIDE REPEAT PROTEIN 4"/>
    <property type="match status" value="1"/>
</dbReference>
<feature type="region of interest" description="Disordered" evidence="4">
    <location>
        <begin position="119"/>
        <end position="149"/>
    </location>
</feature>
<evidence type="ECO:0000313" key="7">
    <source>
        <dbReference type="Proteomes" id="UP001162483"/>
    </source>
</evidence>
<feature type="domain" description="Cns1/TTC4 wheel" evidence="5">
    <location>
        <begin position="193"/>
        <end position="295"/>
    </location>
</feature>
<keyword evidence="2" id="KW-0802">TPR repeat</keyword>
<evidence type="ECO:0000259" key="5">
    <source>
        <dbReference type="Pfam" id="PF18972"/>
    </source>
</evidence>
<evidence type="ECO:0000256" key="4">
    <source>
        <dbReference type="SAM" id="MobiDB-lite"/>
    </source>
</evidence>
<name>A0ABN9HHS3_9NEOB</name>
<organism evidence="6 7">
    <name type="scientific">Staurois parvus</name>
    <dbReference type="NCBI Taxonomy" id="386267"/>
    <lineage>
        <taxon>Eukaryota</taxon>
        <taxon>Metazoa</taxon>
        <taxon>Chordata</taxon>
        <taxon>Craniata</taxon>
        <taxon>Vertebrata</taxon>
        <taxon>Euteleostomi</taxon>
        <taxon>Amphibia</taxon>
        <taxon>Batrachia</taxon>
        <taxon>Anura</taxon>
        <taxon>Neobatrachia</taxon>
        <taxon>Ranoidea</taxon>
        <taxon>Ranidae</taxon>
        <taxon>Staurois</taxon>
    </lineage>
</organism>
<dbReference type="EMBL" id="CATNWA010021098">
    <property type="protein sequence ID" value="CAI9621344.1"/>
    <property type="molecule type" value="Genomic_DNA"/>
</dbReference>